<evidence type="ECO:0000256" key="2">
    <source>
        <dbReference type="ARBA" id="ARBA00022723"/>
    </source>
</evidence>
<keyword evidence="2 5" id="KW-0479">Metal-binding</keyword>
<keyword evidence="3 5" id="KW-0408">Iron</keyword>
<gene>
    <name evidence="5" type="primary">ispH</name>
    <name evidence="7" type="ORF">GC105_05310</name>
</gene>
<comment type="pathway">
    <text evidence="5">Isoprenoid biosynthesis; isopentenyl diphosphate biosynthesis via DXP pathway; isopentenyl diphosphate from 1-deoxy-D-xylulose 5-phosphate: step 6/6.</text>
</comment>
<dbReference type="GO" id="GO:0046872">
    <property type="term" value="F:metal ion binding"/>
    <property type="evidence" value="ECO:0007669"/>
    <property type="project" value="UniProtKB-KW"/>
</dbReference>
<comment type="catalytic activity">
    <reaction evidence="5">
        <text>isopentenyl diphosphate + 2 oxidized [2Fe-2S]-[ferredoxin] + H2O = (2E)-4-hydroxy-3-methylbut-2-enyl diphosphate + 2 reduced [2Fe-2S]-[ferredoxin] + 2 H(+)</text>
        <dbReference type="Rhea" id="RHEA:24488"/>
        <dbReference type="Rhea" id="RHEA-COMP:10000"/>
        <dbReference type="Rhea" id="RHEA-COMP:10001"/>
        <dbReference type="ChEBI" id="CHEBI:15377"/>
        <dbReference type="ChEBI" id="CHEBI:15378"/>
        <dbReference type="ChEBI" id="CHEBI:33737"/>
        <dbReference type="ChEBI" id="CHEBI:33738"/>
        <dbReference type="ChEBI" id="CHEBI:128753"/>
        <dbReference type="ChEBI" id="CHEBI:128769"/>
        <dbReference type="EC" id="1.17.7.4"/>
    </reaction>
</comment>
<feature type="domain" description="S1 motif" evidence="6">
    <location>
        <begin position="386"/>
        <end position="452"/>
    </location>
</feature>
<dbReference type="GO" id="GO:0016114">
    <property type="term" value="P:terpenoid biosynthetic process"/>
    <property type="evidence" value="ECO:0007669"/>
    <property type="project" value="UniProtKB-UniRule"/>
</dbReference>
<feature type="binding site" evidence="5">
    <location>
        <position position="190"/>
    </location>
    <ligand>
        <name>[4Fe-4S] cluster</name>
        <dbReference type="ChEBI" id="CHEBI:49883"/>
    </ligand>
</feature>
<keyword evidence="5" id="KW-0414">Isoprene biosynthesis</keyword>
<dbReference type="InterPro" id="IPR003029">
    <property type="entry name" value="S1_domain"/>
</dbReference>
<proteinExistence type="inferred from homology"/>
<feature type="binding site" evidence="5">
    <location>
        <position position="219"/>
    </location>
    <ligand>
        <name>isopentenyl diphosphate</name>
        <dbReference type="ChEBI" id="CHEBI:128769"/>
    </ligand>
</feature>
<feature type="binding site" evidence="5">
    <location>
        <position position="124"/>
    </location>
    <ligand>
        <name>isopentenyl diphosphate</name>
        <dbReference type="ChEBI" id="CHEBI:128769"/>
    </ligand>
</feature>
<dbReference type="InterPro" id="IPR012340">
    <property type="entry name" value="NA-bd_OB-fold"/>
</dbReference>
<dbReference type="UniPathway" id="UPA00056">
    <property type="reaction ID" value="UER00097"/>
</dbReference>
<comment type="function">
    <text evidence="5">Catalyzes the conversion of 1-hydroxy-2-methyl-2-(E)-butenyl 4-diphosphate (HMBPP) into a mixture of isopentenyl diphosphate (IPP) and dimethylallyl diphosphate (DMAPP). Acts in the terminal step of the DOXP/MEP pathway for isoprenoid precursor biosynthesis.</text>
</comment>
<dbReference type="EMBL" id="WHNX01000006">
    <property type="protein sequence ID" value="MPW25208.1"/>
    <property type="molecule type" value="Genomic_DNA"/>
</dbReference>
<dbReference type="Gene3D" id="3.40.50.11270">
    <property type="match status" value="1"/>
</dbReference>
<comment type="cofactor">
    <cofactor evidence="5">
        <name>[4Fe-4S] cluster</name>
        <dbReference type="ChEBI" id="CHEBI:49883"/>
    </cofactor>
    <text evidence="5">Binds 1 [4Fe-4S] cluster per subunit.</text>
</comment>
<dbReference type="UniPathway" id="UPA00059">
    <property type="reaction ID" value="UER00105"/>
</dbReference>
<dbReference type="NCBIfam" id="NF002187">
    <property type="entry name" value="PRK01045.1-1"/>
    <property type="match status" value="1"/>
</dbReference>
<feature type="binding site" evidence="5">
    <location>
        <position position="218"/>
    </location>
    <ligand>
        <name>isopentenyl diphosphate</name>
        <dbReference type="ChEBI" id="CHEBI:128769"/>
    </ligand>
</feature>
<feature type="binding site" evidence="5">
    <location>
        <position position="162"/>
    </location>
    <ligand>
        <name>(2E)-4-hydroxy-3-methylbut-2-enyl diphosphate</name>
        <dbReference type="ChEBI" id="CHEBI:128753"/>
    </ligand>
</feature>
<evidence type="ECO:0000313" key="7">
    <source>
        <dbReference type="EMBL" id="MPW25208.1"/>
    </source>
</evidence>
<comment type="catalytic activity">
    <reaction evidence="5">
        <text>dimethylallyl diphosphate + 2 oxidized [2Fe-2S]-[ferredoxin] + H2O = (2E)-4-hydroxy-3-methylbut-2-enyl diphosphate + 2 reduced [2Fe-2S]-[ferredoxin] + 2 H(+)</text>
        <dbReference type="Rhea" id="RHEA:24825"/>
        <dbReference type="Rhea" id="RHEA-COMP:10000"/>
        <dbReference type="Rhea" id="RHEA-COMP:10001"/>
        <dbReference type="ChEBI" id="CHEBI:15377"/>
        <dbReference type="ChEBI" id="CHEBI:15378"/>
        <dbReference type="ChEBI" id="CHEBI:33737"/>
        <dbReference type="ChEBI" id="CHEBI:33738"/>
        <dbReference type="ChEBI" id="CHEBI:57623"/>
        <dbReference type="ChEBI" id="CHEBI:128753"/>
        <dbReference type="EC" id="1.17.7.4"/>
    </reaction>
</comment>
<feature type="binding site" evidence="5">
    <location>
        <position position="74"/>
    </location>
    <ligand>
        <name>isopentenyl diphosphate</name>
        <dbReference type="ChEBI" id="CHEBI:128769"/>
    </ligand>
</feature>
<dbReference type="NCBIfam" id="NF000907">
    <property type="entry name" value="PRK00087.1"/>
    <property type="match status" value="1"/>
</dbReference>
<dbReference type="PANTHER" id="PTHR30426">
    <property type="entry name" value="4-HYDROXY-3-METHYLBUT-2-ENYL DIPHOSPHATE REDUCTASE"/>
    <property type="match status" value="1"/>
</dbReference>
<dbReference type="GO" id="GO:0019288">
    <property type="term" value="P:isopentenyl diphosphate biosynthetic process, methylerythritol 4-phosphate pathway"/>
    <property type="evidence" value="ECO:0007669"/>
    <property type="project" value="UniProtKB-UniRule"/>
</dbReference>
<feature type="domain" description="S1 motif" evidence="6">
    <location>
        <begin position="480"/>
        <end position="548"/>
    </location>
</feature>
<dbReference type="PROSITE" id="PS50126">
    <property type="entry name" value="S1"/>
    <property type="match status" value="4"/>
</dbReference>
<dbReference type="Proteomes" id="UP000440004">
    <property type="component" value="Unassembled WGS sequence"/>
</dbReference>
<feature type="binding site" evidence="5">
    <location>
        <position position="74"/>
    </location>
    <ligand>
        <name>dimethylallyl diphosphate</name>
        <dbReference type="ChEBI" id="CHEBI:57623"/>
    </ligand>
</feature>
<feature type="binding site" evidence="5">
    <location>
        <position position="220"/>
    </location>
    <ligand>
        <name>dimethylallyl diphosphate</name>
        <dbReference type="ChEBI" id="CHEBI:57623"/>
    </ligand>
</feature>
<keyword evidence="4 5" id="KW-0411">Iron-sulfur</keyword>
<feature type="binding site" evidence="5">
    <location>
        <position position="12"/>
    </location>
    <ligand>
        <name>[4Fe-4S] cluster</name>
        <dbReference type="ChEBI" id="CHEBI:49883"/>
    </ligand>
</feature>
<dbReference type="GO" id="GO:0051745">
    <property type="term" value="F:4-hydroxy-3-methylbut-2-enyl diphosphate reductase activity"/>
    <property type="evidence" value="ECO:0007669"/>
    <property type="project" value="UniProtKB-UniRule"/>
</dbReference>
<dbReference type="Gene3D" id="2.40.50.140">
    <property type="entry name" value="Nucleic acid-binding proteins"/>
    <property type="match status" value="4"/>
</dbReference>
<sequence length="669" mass="75485">MELIIAKTAGYCFGVNNAVDSVEKAIKEHENTDIYTLGPIIHNKQVIDKLTKKGVKTIEDLSEISQGIVIIRSHGVGENILKEADEKDLNTINATCPYVKSIQQKVNQYYKNGYKIIIIGDKNHPEVKGINGWCENNALVVDNKNSVPNTDKYDKICVVAQTTITNTLYKEITDKISEQNPNAVLFNTICNATRERQDETKTIASSVDCMIIIGGYHSSNTQKLVVISQQNCKNTIHIETKEDLEIGSIRKYKKVGISAGASTPRWIIEEVIDFMENNLENEIENDMKESYEETFNNLKKGSVVEGKVISASDDEIIVNVGYKTDGIIKKHEFTNNPDADLSTLVKPQDVIEVLVLNIGQDNIELSKIRIEERKAKDELEKAYQEERVMSGRIVKVIKGGLMVDIDFSEVFMPASQYHFKYIKDLNTLMGEEVRGKIIEFDKKKNKVIFSQRVILEEEQNIKREEDAKQKNEFFDSLKVGQKIDGKVKSIMKYGVFIEIGPIDGFVHISDLSYSKVKHPSDIVKEGEIVETVIINLDHENAKIKLSIKELTEDPWTTFIKSYSKDTVVQVKITNILSFGAFAEIIPQVEGLIHISEISHDKVENVESVLTSGEVVEAKIINIDKEKKKISLSIKETLEPQVKEIEENVTVYKEDDASPTLGDLFGDLFK</sequence>
<comment type="caution">
    <text evidence="7">The sequence shown here is derived from an EMBL/GenBank/DDBJ whole genome shotgun (WGS) entry which is preliminary data.</text>
</comment>
<dbReference type="Pfam" id="PF00575">
    <property type="entry name" value="S1"/>
    <property type="match status" value="4"/>
</dbReference>
<feature type="binding site" evidence="5">
    <location>
        <position position="96"/>
    </location>
    <ligand>
        <name>[4Fe-4S] cluster</name>
        <dbReference type="ChEBI" id="CHEBI:49883"/>
    </ligand>
</feature>
<feature type="active site" description="Proton donor" evidence="5">
    <location>
        <position position="126"/>
    </location>
</feature>
<dbReference type="SUPFAM" id="SSF50249">
    <property type="entry name" value="Nucleic acid-binding proteins"/>
    <property type="match status" value="4"/>
</dbReference>
<evidence type="ECO:0000256" key="4">
    <source>
        <dbReference type="ARBA" id="ARBA00023014"/>
    </source>
</evidence>
<feature type="binding site" evidence="5">
    <location>
        <position position="42"/>
    </location>
    <ligand>
        <name>dimethylallyl diphosphate</name>
        <dbReference type="ChEBI" id="CHEBI:57623"/>
    </ligand>
</feature>
<dbReference type="RefSeq" id="WP_152802477.1">
    <property type="nucleotide sequence ID" value="NZ_WHNX01000006.1"/>
</dbReference>
<feature type="domain" description="S1 motif" evidence="6">
    <location>
        <begin position="565"/>
        <end position="634"/>
    </location>
</feature>
<evidence type="ECO:0000256" key="1">
    <source>
        <dbReference type="ARBA" id="ARBA00022485"/>
    </source>
</evidence>
<feature type="binding site" evidence="5">
    <location>
        <position position="219"/>
    </location>
    <ligand>
        <name>dimethylallyl diphosphate</name>
        <dbReference type="ChEBI" id="CHEBI:57623"/>
    </ligand>
</feature>
<dbReference type="InterPro" id="IPR035104">
    <property type="entry name" value="Ribosomal_protein_S1-like"/>
</dbReference>
<dbReference type="GO" id="GO:0005840">
    <property type="term" value="C:ribosome"/>
    <property type="evidence" value="ECO:0007669"/>
    <property type="project" value="UniProtKB-KW"/>
</dbReference>
<comment type="pathway">
    <text evidence="5">Isoprenoid biosynthesis; dimethylallyl diphosphate biosynthesis; dimethylallyl diphosphate from (2E)-4-hydroxy-3-methylbutenyl diphosphate: step 1/1.</text>
</comment>
<feature type="binding site" evidence="5">
    <location>
        <position position="42"/>
    </location>
    <ligand>
        <name>(2E)-4-hydroxy-3-methylbut-2-enyl diphosphate</name>
        <dbReference type="ChEBI" id="CHEBI:128753"/>
    </ligand>
</feature>
<dbReference type="EC" id="1.17.7.4" evidence="5"/>
<protein>
    <recommendedName>
        <fullName evidence="5">4-hydroxy-3-methylbut-2-enyl diphosphate reductase</fullName>
        <shortName evidence="5">HMBPP reductase</shortName>
        <ecNumber evidence="5">1.17.7.4</ecNumber>
    </recommendedName>
</protein>
<dbReference type="Gene3D" id="3.40.1010.20">
    <property type="entry name" value="4-hydroxy-3-methylbut-2-enyl diphosphate reductase, catalytic domain"/>
    <property type="match status" value="2"/>
</dbReference>
<dbReference type="Pfam" id="PF02401">
    <property type="entry name" value="LYTB"/>
    <property type="match status" value="1"/>
</dbReference>
<dbReference type="CDD" id="cd04465">
    <property type="entry name" value="S1_RPS1_repeat_ec2_hs2"/>
    <property type="match status" value="1"/>
</dbReference>
<dbReference type="InterPro" id="IPR003451">
    <property type="entry name" value="LytB/IspH"/>
</dbReference>
<feature type="binding site" evidence="5">
    <location>
        <position position="218"/>
    </location>
    <ligand>
        <name>(2E)-4-hydroxy-3-methylbut-2-enyl diphosphate</name>
        <dbReference type="ChEBI" id="CHEBI:128753"/>
    </ligand>
</feature>
<feature type="binding site" evidence="5">
    <location>
        <position position="74"/>
    </location>
    <ligand>
        <name>(2E)-4-hydroxy-3-methylbut-2-enyl diphosphate</name>
        <dbReference type="ChEBI" id="CHEBI:128753"/>
    </ligand>
</feature>
<dbReference type="PANTHER" id="PTHR30426:SF0">
    <property type="entry name" value="4-HYDROXY-3-METHYLBUT-2-ENYL DIPHOSPHATE REDUCTASE"/>
    <property type="match status" value="1"/>
</dbReference>
<reference evidence="7 8" key="1">
    <citation type="submission" date="2019-10" db="EMBL/GenBank/DDBJ databases">
        <title>Alkalibaculum tamaniensis sp.nov., a new alkaliphilic acetogen, isolated on methoxylated aromatics from a mud volcano.</title>
        <authorList>
            <person name="Khomyakova M.A."/>
            <person name="Merkel A.Y."/>
            <person name="Bonch-Osmolovskaya E.A."/>
            <person name="Slobodkin A.I."/>
        </authorList>
    </citation>
    <scope>NUCLEOTIDE SEQUENCE [LARGE SCALE GENOMIC DNA]</scope>
    <source>
        <strain evidence="7 8">M08DMB</strain>
    </source>
</reference>
<organism evidence="7 8">
    <name type="scientific">Alkalibaculum sporogenes</name>
    <dbReference type="NCBI Taxonomy" id="2655001"/>
    <lineage>
        <taxon>Bacteria</taxon>
        <taxon>Bacillati</taxon>
        <taxon>Bacillota</taxon>
        <taxon>Clostridia</taxon>
        <taxon>Eubacteriales</taxon>
        <taxon>Eubacteriaceae</taxon>
        <taxon>Alkalibaculum</taxon>
    </lineage>
</organism>
<dbReference type="PRINTS" id="PR00681">
    <property type="entry name" value="RIBOSOMALS1"/>
</dbReference>
<feature type="binding site" evidence="5">
    <location>
        <position position="220"/>
    </location>
    <ligand>
        <name>(2E)-4-hydroxy-3-methylbut-2-enyl diphosphate</name>
        <dbReference type="ChEBI" id="CHEBI:128753"/>
    </ligand>
</feature>
<feature type="binding site" evidence="5">
    <location>
        <position position="220"/>
    </location>
    <ligand>
        <name>isopentenyl diphosphate</name>
        <dbReference type="ChEBI" id="CHEBI:128769"/>
    </ligand>
</feature>
<dbReference type="SMART" id="SM00316">
    <property type="entry name" value="S1"/>
    <property type="match status" value="4"/>
</dbReference>
<feature type="binding site" evidence="5">
    <location>
        <position position="262"/>
    </location>
    <ligand>
        <name>dimethylallyl diphosphate</name>
        <dbReference type="ChEBI" id="CHEBI:57623"/>
    </ligand>
</feature>
<keyword evidence="8" id="KW-1185">Reference proteome</keyword>
<keyword evidence="7" id="KW-0687">Ribonucleoprotein</keyword>
<feature type="binding site" evidence="5">
    <location>
        <position position="218"/>
    </location>
    <ligand>
        <name>dimethylallyl diphosphate</name>
        <dbReference type="ChEBI" id="CHEBI:57623"/>
    </ligand>
</feature>
<dbReference type="AlphaFoldDB" id="A0A6A7K6W7"/>
<dbReference type="CDD" id="cd05687">
    <property type="entry name" value="S1_RPS1_repeat_ec1_hs1"/>
    <property type="match status" value="1"/>
</dbReference>
<feature type="binding site" evidence="5">
    <location>
        <position position="42"/>
    </location>
    <ligand>
        <name>isopentenyl diphosphate</name>
        <dbReference type="ChEBI" id="CHEBI:128769"/>
    </ligand>
</feature>
<accession>A0A6A7K6W7</accession>
<feature type="domain" description="S1 motif" evidence="6">
    <location>
        <begin position="301"/>
        <end position="373"/>
    </location>
</feature>
<evidence type="ECO:0000256" key="3">
    <source>
        <dbReference type="ARBA" id="ARBA00023004"/>
    </source>
</evidence>
<feature type="binding site" evidence="5">
    <location>
        <position position="219"/>
    </location>
    <ligand>
        <name>(2E)-4-hydroxy-3-methylbut-2-enyl diphosphate</name>
        <dbReference type="ChEBI" id="CHEBI:128753"/>
    </ligand>
</feature>
<keyword evidence="5 7" id="KW-0560">Oxidoreductase</keyword>
<evidence type="ECO:0000259" key="6">
    <source>
        <dbReference type="PROSITE" id="PS50126"/>
    </source>
</evidence>
<keyword evidence="7" id="KW-0689">Ribosomal protein</keyword>
<comment type="similarity">
    <text evidence="5">Belongs to the IspH family.</text>
</comment>
<evidence type="ECO:0000256" key="5">
    <source>
        <dbReference type="HAMAP-Rule" id="MF_00191"/>
    </source>
</evidence>
<name>A0A6A7K6W7_9FIRM</name>
<dbReference type="GO" id="GO:0051539">
    <property type="term" value="F:4 iron, 4 sulfur cluster binding"/>
    <property type="evidence" value="ECO:0007669"/>
    <property type="project" value="UniProtKB-UniRule"/>
</dbReference>
<dbReference type="HAMAP" id="MF_00191">
    <property type="entry name" value="IspH"/>
    <property type="match status" value="1"/>
</dbReference>
<feature type="binding site" evidence="5">
    <location>
        <position position="262"/>
    </location>
    <ligand>
        <name>(2E)-4-hydroxy-3-methylbut-2-enyl diphosphate</name>
        <dbReference type="ChEBI" id="CHEBI:128753"/>
    </ligand>
</feature>
<keyword evidence="1 5" id="KW-0004">4Fe-4S</keyword>
<dbReference type="CDD" id="cd13944">
    <property type="entry name" value="lytB_ispH"/>
    <property type="match status" value="1"/>
</dbReference>
<evidence type="ECO:0000313" key="8">
    <source>
        <dbReference type="Proteomes" id="UP000440004"/>
    </source>
</evidence>
<feature type="binding site" evidence="5">
    <location>
        <position position="124"/>
    </location>
    <ligand>
        <name>dimethylallyl diphosphate</name>
        <dbReference type="ChEBI" id="CHEBI:57623"/>
    </ligand>
</feature>
<dbReference type="CDD" id="cd05688">
    <property type="entry name" value="S1_RPS1_repeat_ec3"/>
    <property type="match status" value="1"/>
</dbReference>
<feature type="binding site" evidence="5">
    <location>
        <position position="124"/>
    </location>
    <ligand>
        <name>(2E)-4-hydroxy-3-methylbut-2-enyl diphosphate</name>
        <dbReference type="ChEBI" id="CHEBI:128753"/>
    </ligand>
</feature>
<dbReference type="GO" id="GO:0050992">
    <property type="term" value="P:dimethylallyl diphosphate biosynthetic process"/>
    <property type="evidence" value="ECO:0007669"/>
    <property type="project" value="UniProtKB-UniRule"/>
</dbReference>
<feature type="binding site" evidence="5">
    <location>
        <position position="262"/>
    </location>
    <ligand>
        <name>isopentenyl diphosphate</name>
        <dbReference type="ChEBI" id="CHEBI:128769"/>
    </ligand>
</feature>
<dbReference type="GO" id="GO:0003676">
    <property type="term" value="F:nucleic acid binding"/>
    <property type="evidence" value="ECO:0007669"/>
    <property type="project" value="InterPro"/>
</dbReference>
<dbReference type="NCBIfam" id="TIGR00216">
    <property type="entry name" value="ispH_lytB"/>
    <property type="match status" value="1"/>
</dbReference>